<comment type="subcellular location">
    <subcellularLocation>
        <location evidence="1">Periplasm</location>
    </subcellularLocation>
</comment>
<dbReference type="Gene3D" id="1.20.5.110">
    <property type="match status" value="1"/>
</dbReference>
<comment type="caution">
    <text evidence="5">The sequence shown here is derived from an EMBL/GenBank/DDBJ whole genome shotgun (WGS) entry which is preliminary data.</text>
</comment>
<proteinExistence type="inferred from homology"/>
<evidence type="ECO:0000259" key="4">
    <source>
        <dbReference type="Pfam" id="PF16331"/>
    </source>
</evidence>
<dbReference type="InterPro" id="IPR032519">
    <property type="entry name" value="YbgF_tri"/>
</dbReference>
<gene>
    <name evidence="1" type="primary">cpoB</name>
    <name evidence="5" type="ORF">C4F51_07205</name>
</gene>
<organism evidence="5 6">
    <name type="scientific">Cellvibrio polysaccharolyticus</name>
    <dbReference type="NCBI Taxonomy" id="2082724"/>
    <lineage>
        <taxon>Bacteria</taxon>
        <taxon>Pseudomonadati</taxon>
        <taxon>Pseudomonadota</taxon>
        <taxon>Gammaproteobacteria</taxon>
        <taxon>Cellvibrionales</taxon>
        <taxon>Cellvibrionaceae</taxon>
        <taxon>Cellvibrio</taxon>
    </lineage>
</organism>
<name>A0A928V1F0_9GAMM</name>
<dbReference type="Gene3D" id="1.25.40.10">
    <property type="entry name" value="Tetratricopeptide repeat domain"/>
    <property type="match status" value="1"/>
</dbReference>
<dbReference type="InterPro" id="IPR011990">
    <property type="entry name" value="TPR-like_helical_dom_sf"/>
</dbReference>
<feature type="signal peptide" evidence="1">
    <location>
        <begin position="1"/>
        <end position="19"/>
    </location>
</feature>
<sequence precursor="true">MYKHLLAVALIAIATSSQAQVRVVESSPQSGRSGVGTLPLEPAGGAQTDVFSEIQALKFEIANLRGLVEEQAYELSRLKQLQTDGYVDLDSRISALSGNAAPASGSAGTNPVTPPRASSSSIPASAPVQVALPPANASDAEVYTAAYDLLRQREYDAAIVSLKDYLERFPSGSYAGNSYYWLGEIYLLKENLGDAQDWFSRLLEKFPNDRKVPDTQFKLGKVYHLQGNNTEARRMLNQAASGNSDAARLARQYLQDNLQ</sequence>
<keyword evidence="1" id="KW-0131">Cell cycle</keyword>
<keyword evidence="1" id="KW-0574">Periplasm</keyword>
<dbReference type="GO" id="GO:0070206">
    <property type="term" value="P:protein trimerization"/>
    <property type="evidence" value="ECO:0007669"/>
    <property type="project" value="InterPro"/>
</dbReference>
<dbReference type="HAMAP" id="MF_02066">
    <property type="entry name" value="CpoB"/>
    <property type="match status" value="1"/>
</dbReference>
<comment type="function">
    <text evidence="1">Mediates coordination of peptidoglycan synthesis and outer membrane constriction during cell division.</text>
</comment>
<dbReference type="Pfam" id="PF13174">
    <property type="entry name" value="TPR_6"/>
    <property type="match status" value="1"/>
</dbReference>
<feature type="region of interest" description="Disordered" evidence="3">
    <location>
        <begin position="99"/>
        <end position="120"/>
    </location>
</feature>
<evidence type="ECO:0000313" key="5">
    <source>
        <dbReference type="EMBL" id="MBE8716978.1"/>
    </source>
</evidence>
<keyword evidence="1" id="KW-0132">Cell division</keyword>
<dbReference type="Pfam" id="PF16331">
    <property type="entry name" value="TolA_bind_tri"/>
    <property type="match status" value="1"/>
</dbReference>
<dbReference type="SUPFAM" id="SSF48452">
    <property type="entry name" value="TPR-like"/>
    <property type="match status" value="1"/>
</dbReference>
<accession>A0A928V1F0</accession>
<feature type="domain" description="YbgF trimerisation" evidence="4">
    <location>
        <begin position="46"/>
        <end position="102"/>
    </location>
</feature>
<dbReference type="AlphaFoldDB" id="A0A928V1F0"/>
<evidence type="ECO:0000256" key="2">
    <source>
        <dbReference type="PROSITE-ProRule" id="PRU00339"/>
    </source>
</evidence>
<keyword evidence="2" id="KW-0802">TPR repeat</keyword>
<dbReference type="EMBL" id="PRDL01000001">
    <property type="protein sequence ID" value="MBE8716978.1"/>
    <property type="molecule type" value="Genomic_DNA"/>
</dbReference>
<feature type="repeat" description="TPR" evidence="2">
    <location>
        <begin position="176"/>
        <end position="209"/>
    </location>
</feature>
<feature type="chain" id="PRO_5038186480" description="Cell division coordinator CpoB" evidence="1">
    <location>
        <begin position="20"/>
        <end position="259"/>
    </location>
</feature>
<comment type="similarity">
    <text evidence="1">Belongs to the CpoB family.</text>
</comment>
<protein>
    <recommendedName>
        <fullName evidence="1">Cell division coordinator CpoB</fullName>
    </recommendedName>
</protein>
<dbReference type="GO" id="GO:0030288">
    <property type="term" value="C:outer membrane-bounded periplasmic space"/>
    <property type="evidence" value="ECO:0007669"/>
    <property type="project" value="UniProtKB-UniRule"/>
</dbReference>
<evidence type="ECO:0000256" key="3">
    <source>
        <dbReference type="SAM" id="MobiDB-lite"/>
    </source>
</evidence>
<dbReference type="InterPro" id="IPR019734">
    <property type="entry name" value="TPR_rpt"/>
</dbReference>
<keyword evidence="1" id="KW-0732">Signal</keyword>
<evidence type="ECO:0000313" key="6">
    <source>
        <dbReference type="Proteomes" id="UP000652567"/>
    </source>
</evidence>
<dbReference type="PROSITE" id="PS50005">
    <property type="entry name" value="TPR"/>
    <property type="match status" value="1"/>
</dbReference>
<dbReference type="InterPro" id="IPR034706">
    <property type="entry name" value="CpoB"/>
</dbReference>
<reference evidence="5" key="1">
    <citation type="submission" date="2018-07" db="EMBL/GenBank/DDBJ databases">
        <title>Genome assembly of strain Ka43.</title>
        <authorList>
            <person name="Kukolya J."/>
            <person name="Nagy I."/>
            <person name="Horvath B."/>
            <person name="Toth A."/>
        </authorList>
    </citation>
    <scope>NUCLEOTIDE SEQUENCE</scope>
    <source>
        <strain evidence="5">KB43</strain>
    </source>
</reference>
<dbReference type="GO" id="GO:0043093">
    <property type="term" value="P:FtsZ-dependent cytokinesis"/>
    <property type="evidence" value="ECO:0007669"/>
    <property type="project" value="UniProtKB-UniRule"/>
</dbReference>
<dbReference type="RefSeq" id="WP_193908461.1">
    <property type="nucleotide sequence ID" value="NZ_PRDL01000001.1"/>
</dbReference>
<dbReference type="Proteomes" id="UP000652567">
    <property type="component" value="Unassembled WGS sequence"/>
</dbReference>
<evidence type="ECO:0000256" key="1">
    <source>
        <dbReference type="HAMAP-Rule" id="MF_02066"/>
    </source>
</evidence>
<feature type="compositionally biased region" description="Low complexity" evidence="3">
    <location>
        <begin position="99"/>
        <end position="108"/>
    </location>
</feature>
<keyword evidence="6" id="KW-1185">Reference proteome</keyword>
<dbReference type="Pfam" id="PF13432">
    <property type="entry name" value="TPR_16"/>
    <property type="match status" value="1"/>
</dbReference>